<dbReference type="SUPFAM" id="SSF49464">
    <property type="entry name" value="Carboxypeptidase regulatory domain-like"/>
    <property type="match status" value="1"/>
</dbReference>
<dbReference type="InterPro" id="IPR043741">
    <property type="entry name" value="DUF5686"/>
</dbReference>
<dbReference type="Gene3D" id="2.60.40.1120">
    <property type="entry name" value="Carboxypeptidase-like, regulatory domain"/>
    <property type="match status" value="1"/>
</dbReference>
<feature type="signal peptide" evidence="1">
    <location>
        <begin position="1"/>
        <end position="19"/>
    </location>
</feature>
<dbReference type="RefSeq" id="WP_144333756.1">
    <property type="nucleotide sequence ID" value="NZ_VLPL01000007.1"/>
</dbReference>
<comment type="caution">
    <text evidence="2">The sequence shown here is derived from an EMBL/GenBank/DDBJ whole genome shotgun (WGS) entry which is preliminary data.</text>
</comment>
<feature type="chain" id="PRO_5022136465" evidence="1">
    <location>
        <begin position="20"/>
        <end position="819"/>
    </location>
</feature>
<dbReference type="OrthoDB" id="983143at2"/>
<dbReference type="EMBL" id="VLPL01000007">
    <property type="protein sequence ID" value="TSJ41495.1"/>
    <property type="molecule type" value="Genomic_DNA"/>
</dbReference>
<evidence type="ECO:0000256" key="1">
    <source>
        <dbReference type="SAM" id="SignalP"/>
    </source>
</evidence>
<gene>
    <name evidence="2" type="ORF">FO442_13600</name>
</gene>
<keyword evidence="2" id="KW-0121">Carboxypeptidase</keyword>
<dbReference type="AlphaFoldDB" id="A0A556MNR2"/>
<keyword evidence="1" id="KW-0732">Signal</keyword>
<keyword evidence="2" id="KW-0645">Protease</keyword>
<dbReference type="InterPro" id="IPR008969">
    <property type="entry name" value="CarboxyPept-like_regulatory"/>
</dbReference>
<protein>
    <submittedName>
        <fullName evidence="2">Carboxypeptidase-like regulatory domain-containing protein</fullName>
    </submittedName>
</protein>
<reference evidence="2 3" key="1">
    <citation type="submission" date="2019-07" db="EMBL/GenBank/DDBJ databases">
        <authorList>
            <person name="Huq M.A."/>
        </authorList>
    </citation>
    <scope>NUCLEOTIDE SEQUENCE [LARGE SCALE GENOMIC DNA]</scope>
    <source>
        <strain evidence="2 3">MAH-3</strain>
    </source>
</reference>
<proteinExistence type="predicted"/>
<dbReference type="Pfam" id="PF13715">
    <property type="entry name" value="CarbopepD_reg_2"/>
    <property type="match status" value="1"/>
</dbReference>
<accession>A0A556MNR2</accession>
<evidence type="ECO:0000313" key="3">
    <source>
        <dbReference type="Proteomes" id="UP000316008"/>
    </source>
</evidence>
<keyword evidence="2" id="KW-0378">Hydrolase</keyword>
<sequence length="819" mass="94813">MFKLRILFLLCLTHSFVYSQQTKVSGRVIDAETGEGIPDVRVQFQYSKIGTLTDSLGFYTLQTYYATDSITYLMPEFNLVTKSVKKDQEQVIDVKLTEAIMDITEVTVKPPDEFPSTTMHKKVIAHKDANNKEKLSSYEYELYNKIQIDLNNIGDKFKDRDIVKRLDVVMDYLDSIDGGKTYLPVILSENISQFSYKNNPKKKREFVSATRISGIENLQLNQFLGEMYLDFNIYDNYLNIFQKAFVSPVANFARNYYKFYLEDSMFIDNNWCYKLRFTPKRTGDMTFEGEMWINDTTYAVKLFKAKLSPWANINYVQDLYMEHHFDQVMPEVWMLTEEKMILDLKVTKGTKLYGFYGRKYSSRRNFVINKDRPDDFYKSDFTVEFADSAKIRSKAYWIAHRHVPLNDQENGIDNMVDSLNQDPFFKFLKNSTYMLASGYYPIGKIELGSIYSLFSVNPVEKFRTGLAIRTSNAFSKRIEFGGRLYYGFGDKRFKYGLTTRINITPKKRGLLILYGNRDIEQIGISPTAAAVGSTFSSLLRTGPLDKLTFVDKAGINLEKDFGKDFVIFGGFEWKEYTPLGLATYEHRNEYGGLDTIRHVQSSEVTLRFRWCKDEEFISGNFDRTTLPSKYPILSIQGIFGIKGVFGSDYNYQKLEFAMEHNRNVGVLGRLRYGINTGVVLGTVAYPFLKVHEGSQSYWLYTNAFNRMSYFEFISDRYVGGFIEQHWQGLLFDRIPLIKKLKWRLVTSGRITYGAISQRHNDVMIIPSFTKQFGAVPYAEAAVGIENIFKLGRVDLVWRITHLAPGIPPLGIRARWSFAF</sequence>
<dbReference type="Proteomes" id="UP000316008">
    <property type="component" value="Unassembled WGS sequence"/>
</dbReference>
<organism evidence="2 3">
    <name type="scientific">Fluviicola chungangensis</name>
    <dbReference type="NCBI Taxonomy" id="2597671"/>
    <lineage>
        <taxon>Bacteria</taxon>
        <taxon>Pseudomonadati</taxon>
        <taxon>Bacteroidota</taxon>
        <taxon>Flavobacteriia</taxon>
        <taxon>Flavobacteriales</taxon>
        <taxon>Crocinitomicaceae</taxon>
        <taxon>Fluviicola</taxon>
    </lineage>
</organism>
<dbReference type="GO" id="GO:0004180">
    <property type="term" value="F:carboxypeptidase activity"/>
    <property type="evidence" value="ECO:0007669"/>
    <property type="project" value="UniProtKB-KW"/>
</dbReference>
<evidence type="ECO:0000313" key="2">
    <source>
        <dbReference type="EMBL" id="TSJ41495.1"/>
    </source>
</evidence>
<name>A0A556MNR2_9FLAO</name>
<dbReference type="Pfam" id="PF18939">
    <property type="entry name" value="DUF5686"/>
    <property type="match status" value="1"/>
</dbReference>
<keyword evidence="3" id="KW-1185">Reference proteome</keyword>